<comment type="caution">
    <text evidence="1">The sequence shown here is derived from an EMBL/GenBank/DDBJ whole genome shotgun (WGS) entry which is preliminary data.</text>
</comment>
<gene>
    <name evidence="1" type="ORF">HYT40_02060</name>
</gene>
<reference evidence="1" key="1">
    <citation type="submission" date="2020-07" db="EMBL/GenBank/DDBJ databases">
        <title>Huge and variable diversity of episymbiotic CPR bacteria and DPANN archaea in groundwater ecosystems.</title>
        <authorList>
            <person name="He C.Y."/>
            <person name="Keren R."/>
            <person name="Whittaker M."/>
            <person name="Farag I.F."/>
            <person name="Doudna J."/>
            <person name="Cate J.H.D."/>
            <person name="Banfield J.F."/>
        </authorList>
    </citation>
    <scope>NUCLEOTIDE SEQUENCE</scope>
    <source>
        <strain evidence="1">NC_groundwater_193_Ag_S-0.1um_51_7</strain>
    </source>
</reference>
<dbReference type="Proteomes" id="UP000724148">
    <property type="component" value="Unassembled WGS sequence"/>
</dbReference>
<dbReference type="AlphaFoldDB" id="A0A931SBL5"/>
<name>A0A931SBL5_9BACT</name>
<protein>
    <submittedName>
        <fullName evidence="1">Ig-like domain-containing protein</fullName>
    </submittedName>
</protein>
<dbReference type="Gene3D" id="2.60.40.10">
    <property type="entry name" value="Immunoglobulins"/>
    <property type="match status" value="1"/>
</dbReference>
<accession>A0A931SBL5</accession>
<evidence type="ECO:0000313" key="1">
    <source>
        <dbReference type="EMBL" id="MBI2096918.1"/>
    </source>
</evidence>
<dbReference type="EMBL" id="JACOZA010000054">
    <property type="protein sequence ID" value="MBI2096918.1"/>
    <property type="molecule type" value="Genomic_DNA"/>
</dbReference>
<organism evidence="1 2">
    <name type="scientific">Candidatus Sungiibacteriota bacterium</name>
    <dbReference type="NCBI Taxonomy" id="2750080"/>
    <lineage>
        <taxon>Bacteria</taxon>
        <taxon>Candidatus Sungiibacteriota</taxon>
    </lineage>
</organism>
<evidence type="ECO:0000313" key="2">
    <source>
        <dbReference type="Proteomes" id="UP000724148"/>
    </source>
</evidence>
<dbReference type="InterPro" id="IPR013783">
    <property type="entry name" value="Ig-like_fold"/>
</dbReference>
<sequence length="715" mass="77697">MASPGDEEFVRFSFFWIGRNPTANKPIVSFTGSGGQVIGQLRLRTDGIFEVIDKGGVSQGTFLITPFEWHDISLHLNVNRLGSDADRNDVMEFRVDDGMIIGTTTARAGNAQISSLYLSHYYLSGTSIPSFIDDIRVNSTAGGWPARGSIIRLDPTGDSIDVAFRQWTGTFADVDETPHDGSTTVIQSQTPGETETFQHPSAQTLGIDQRVIGPVQLVVIGRMEGPQPLSSINDLILRSASTTSAVSRTFTTAFGPALLRIDGFDPNDAQPWTPAKLDGIEFGIRSGSNISASNVAAVTHTSLMAEVLGEPIVTSPQSMRPLVYITDPPAYLNGNNADGIFGTTTISVAAWDNIAIDRVEFMVDGSVLGVDSAAPYEWVFNAAQFTSTIKYVPLTVRAFDSNGNTGGETITMRINQWCEAHPSFGFTPLTELGAGTYQGYEGGLYTGGTNVRPAGHEAAGIALANTIVPLDGNGNPNPTGKKVLFTIGMSNVQGESYAFYKRAALDPAKDSRLMIVNGAIGGYTANVIAATTTDYWTKALNILNQQGVTPLQVVTVWFKDTGFALQPFPQDALTEKEYYRTIAQEVKAHFPNAKLMFISSRIYGGYHETHFAREPYAYENGFTVKWLVEDQLNGSPDLNYDPARGEVRAPWLSWGPYLWADGTVPRSDDLAWLCTDFSDGIHPSTHPGRGADKVAERLLDFFKSDPATRPWFLSQ</sequence>
<proteinExistence type="predicted"/>
<dbReference type="Pfam" id="PF17957">
    <property type="entry name" value="Big_7"/>
    <property type="match status" value="1"/>
</dbReference>